<evidence type="ECO:0000313" key="4">
    <source>
        <dbReference type="EMBL" id="KAE8754887.1"/>
    </source>
</evidence>
<dbReference type="Gene3D" id="2.160.20.10">
    <property type="entry name" value="Single-stranded right-handed beta-helix, Pectin lyase-like"/>
    <property type="match status" value="1"/>
</dbReference>
<evidence type="ECO:0000256" key="1">
    <source>
        <dbReference type="ARBA" id="ARBA00023239"/>
    </source>
</evidence>
<dbReference type="GO" id="GO:0016829">
    <property type="term" value="F:lyase activity"/>
    <property type="evidence" value="ECO:0007669"/>
    <property type="project" value="UniProtKB-KW"/>
</dbReference>
<keyword evidence="1" id="KW-0456">Lyase</keyword>
<feature type="region of interest" description="Disordered" evidence="2">
    <location>
        <begin position="47"/>
        <end position="70"/>
    </location>
</feature>
<feature type="compositionally biased region" description="Basic and acidic residues" evidence="2">
    <location>
        <begin position="47"/>
        <end position="57"/>
    </location>
</feature>
<name>A0A6N6W2K6_9BURK</name>
<gene>
    <name evidence="4" type="ORF">FSO04_37320</name>
</gene>
<dbReference type="Proteomes" id="UP000463700">
    <property type="component" value="Unassembled WGS sequence"/>
</dbReference>
<protein>
    <recommendedName>
        <fullName evidence="3">Pectate lyase domain-containing protein</fullName>
    </recommendedName>
</protein>
<dbReference type="InterPro" id="IPR012334">
    <property type="entry name" value="Pectin_lyas_fold"/>
</dbReference>
<dbReference type="InterPro" id="IPR002022">
    <property type="entry name" value="Pec_lyase"/>
</dbReference>
<evidence type="ECO:0000313" key="5">
    <source>
        <dbReference type="Proteomes" id="UP000463700"/>
    </source>
</evidence>
<feature type="domain" description="Pectate lyase" evidence="3">
    <location>
        <begin position="3"/>
        <end position="52"/>
    </location>
</feature>
<reference evidence="4 5" key="1">
    <citation type="journal article" date="2020" name="Int. J. Syst. Evol. Microbiol.">
        <title>Paraburkholderia madseniana sp. nov., a phenolic acid-degrading bacterium isolated from acidic forest soil.</title>
        <authorList>
            <person name="Wilhelm R.C."/>
            <person name="Murphy S.J.L."/>
            <person name="Feriancek N.M."/>
            <person name="Karasz D.C."/>
            <person name="DeRito C.M."/>
            <person name="Newman J.D."/>
            <person name="Buckley D.H."/>
        </authorList>
    </citation>
    <scope>NUCLEOTIDE SEQUENCE [LARGE SCALE GENOMIC DNA]</scope>
    <source>
        <strain evidence="4 5">RP11</strain>
    </source>
</reference>
<dbReference type="OrthoDB" id="8660908at2"/>
<dbReference type="InterPro" id="IPR011050">
    <property type="entry name" value="Pectin_lyase_fold/virulence"/>
</dbReference>
<dbReference type="EMBL" id="VOSW01000107">
    <property type="protein sequence ID" value="KAE8754887.1"/>
    <property type="molecule type" value="Genomic_DNA"/>
</dbReference>
<organism evidence="4 5">
    <name type="scientific">Paraburkholderia madseniana</name>
    <dbReference type="NCBI Taxonomy" id="2599607"/>
    <lineage>
        <taxon>Bacteria</taxon>
        <taxon>Pseudomonadati</taxon>
        <taxon>Pseudomonadota</taxon>
        <taxon>Betaproteobacteria</taxon>
        <taxon>Burkholderiales</taxon>
        <taxon>Burkholderiaceae</taxon>
        <taxon>Paraburkholderia</taxon>
    </lineage>
</organism>
<evidence type="ECO:0000259" key="3">
    <source>
        <dbReference type="Pfam" id="PF00544"/>
    </source>
</evidence>
<proteinExistence type="predicted"/>
<dbReference type="SUPFAM" id="SSF51126">
    <property type="entry name" value="Pectin lyase-like"/>
    <property type="match status" value="1"/>
</dbReference>
<evidence type="ECO:0000256" key="2">
    <source>
        <dbReference type="SAM" id="MobiDB-lite"/>
    </source>
</evidence>
<sequence length="70" mass="7371">MANVGSNTTIIGAGSNAKIINGGFNLSNSHNDIVRNLNFQSPNHFFPGKDAEGDPHGRAYSIEAKGTTNL</sequence>
<dbReference type="AlphaFoldDB" id="A0A6N6W2K6"/>
<dbReference type="RefSeq" id="WP_154566495.1">
    <property type="nucleotide sequence ID" value="NZ_VOSW01000107.1"/>
</dbReference>
<accession>A0A6N6W2K6</accession>
<dbReference type="Pfam" id="PF00544">
    <property type="entry name" value="Pectate_lyase_4"/>
    <property type="match status" value="1"/>
</dbReference>
<comment type="caution">
    <text evidence="4">The sequence shown here is derived from an EMBL/GenBank/DDBJ whole genome shotgun (WGS) entry which is preliminary data.</text>
</comment>